<feature type="signal peptide" evidence="2">
    <location>
        <begin position="1"/>
        <end position="19"/>
    </location>
</feature>
<dbReference type="PROSITE" id="PS01009">
    <property type="entry name" value="CRISP_1"/>
    <property type="match status" value="1"/>
</dbReference>
<comment type="caution">
    <text evidence="4">The sequence shown here is derived from an EMBL/GenBank/DDBJ whole genome shotgun (WGS) entry which is preliminary data.</text>
</comment>
<dbReference type="Gene3D" id="3.40.33.10">
    <property type="entry name" value="CAP"/>
    <property type="match status" value="1"/>
</dbReference>
<gene>
    <name evidence="4" type="ORF">LTR84_007027</name>
</gene>
<evidence type="ECO:0000313" key="5">
    <source>
        <dbReference type="Proteomes" id="UP001358417"/>
    </source>
</evidence>
<dbReference type="SUPFAM" id="SSF55797">
    <property type="entry name" value="PR-1-like"/>
    <property type="match status" value="1"/>
</dbReference>
<accession>A0AAV9N2U8</accession>
<keyword evidence="5" id="KW-1185">Reference proteome</keyword>
<evidence type="ECO:0000256" key="2">
    <source>
        <dbReference type="SAM" id="SignalP"/>
    </source>
</evidence>
<dbReference type="SMART" id="SM00198">
    <property type="entry name" value="SCP"/>
    <property type="match status" value="1"/>
</dbReference>
<organism evidence="4 5">
    <name type="scientific">Exophiala bonariae</name>
    <dbReference type="NCBI Taxonomy" id="1690606"/>
    <lineage>
        <taxon>Eukaryota</taxon>
        <taxon>Fungi</taxon>
        <taxon>Dikarya</taxon>
        <taxon>Ascomycota</taxon>
        <taxon>Pezizomycotina</taxon>
        <taxon>Eurotiomycetes</taxon>
        <taxon>Chaetothyriomycetidae</taxon>
        <taxon>Chaetothyriales</taxon>
        <taxon>Herpotrichiellaceae</taxon>
        <taxon>Exophiala</taxon>
    </lineage>
</organism>
<dbReference type="AlphaFoldDB" id="A0AAV9N2U8"/>
<reference evidence="4 5" key="1">
    <citation type="submission" date="2023-08" db="EMBL/GenBank/DDBJ databases">
        <title>Black Yeasts Isolated from many extreme environments.</title>
        <authorList>
            <person name="Coleine C."/>
            <person name="Stajich J.E."/>
            <person name="Selbmann L."/>
        </authorList>
    </citation>
    <scope>NUCLEOTIDE SEQUENCE [LARGE SCALE GENOMIC DNA]</scope>
    <source>
        <strain evidence="4 5">CCFEE 5792</strain>
    </source>
</reference>
<name>A0AAV9N2U8_9EURO</name>
<feature type="region of interest" description="Disordered" evidence="1">
    <location>
        <begin position="147"/>
        <end position="349"/>
    </location>
</feature>
<evidence type="ECO:0000313" key="4">
    <source>
        <dbReference type="EMBL" id="KAK5047084.1"/>
    </source>
</evidence>
<keyword evidence="2" id="KW-0732">Signal</keyword>
<evidence type="ECO:0000256" key="1">
    <source>
        <dbReference type="SAM" id="MobiDB-lite"/>
    </source>
</evidence>
<feature type="compositionally biased region" description="Low complexity" evidence="1">
    <location>
        <begin position="220"/>
        <end position="251"/>
    </location>
</feature>
<feature type="chain" id="PRO_5043776610" description="SCP domain-containing protein" evidence="2">
    <location>
        <begin position="20"/>
        <end position="571"/>
    </location>
</feature>
<evidence type="ECO:0000259" key="3">
    <source>
        <dbReference type="SMART" id="SM00198"/>
    </source>
</evidence>
<feature type="compositionally biased region" description="Low complexity" evidence="1">
    <location>
        <begin position="258"/>
        <end position="304"/>
    </location>
</feature>
<protein>
    <recommendedName>
        <fullName evidence="3">SCP domain-containing protein</fullName>
    </recommendedName>
</protein>
<feature type="compositionally biased region" description="Low complexity" evidence="1">
    <location>
        <begin position="313"/>
        <end position="329"/>
    </location>
</feature>
<dbReference type="GeneID" id="89975195"/>
<dbReference type="Proteomes" id="UP001358417">
    <property type="component" value="Unassembled WGS sequence"/>
</dbReference>
<feature type="domain" description="SCP" evidence="3">
    <location>
        <begin position="406"/>
        <end position="550"/>
    </location>
</feature>
<feature type="compositionally biased region" description="Low complexity" evidence="1">
    <location>
        <begin position="177"/>
        <end position="210"/>
    </location>
</feature>
<dbReference type="PANTHER" id="PTHR10334">
    <property type="entry name" value="CYSTEINE-RICH SECRETORY PROTEIN-RELATED"/>
    <property type="match status" value="1"/>
</dbReference>
<sequence>MKVSASAFVVLASSSTALGSWIDWVPFGKDVTVTSTATRTVQICPCNGEVRVTQPHAAGDPTGTIKHYYATGLIDPGWTKPRETITKAGPIVVVFTTAGSMTTKTGVKIELIPTKGPVITKTIWTGAQPTDHLAWVDWVDDDDNNGGTLTRSHTKTETVYGPAPTDPQHEPWADWLATTNTKKSTTKATSKTTTKSTTKSATKSTSKASSGVGPTYPWGSSSTTSTTTTSSTSASVGTTSSSSTSSSSSFSIGPVGASTTTSSSSSSLSTTSSGSSSFSIGPIGGSTTTSSSSTVSTTSSSSSSFNVGPIGGSTTTSSSSISTTTSSSSVNVGPIGGSTTASSSSSVNVGPIGGSTTTTSSVAAVQPTTTTSSAAVIVSTTTSAAATTSTTAAAGSIVIDDVRGLNYIDAILLAHNSHRRNHSAVDLTWSPSLAATANTIASSCIYAHNIAVDGGGYGQNIGAGYTPNQVGVMITNDMYNGEFSNFPGPFDTDNIDLTNFNNFGHFTQIVWKGTTQVGCATVTCPGGLVNAGFTPFFTVCNYSPPGNIRGAYSNVGAPLGQPIHVVLANAN</sequence>
<dbReference type="CDD" id="cd05380">
    <property type="entry name" value="CAP_euk"/>
    <property type="match status" value="1"/>
</dbReference>
<dbReference type="InterPro" id="IPR001283">
    <property type="entry name" value="CRISP-related"/>
</dbReference>
<proteinExistence type="predicted"/>
<feature type="compositionally biased region" description="Low complexity" evidence="1">
    <location>
        <begin position="337"/>
        <end position="349"/>
    </location>
</feature>
<dbReference type="InterPro" id="IPR018244">
    <property type="entry name" value="Allrgn_V5/Tpx1_CS"/>
</dbReference>
<dbReference type="InterPro" id="IPR014044">
    <property type="entry name" value="CAP_dom"/>
</dbReference>
<dbReference type="PRINTS" id="PR00837">
    <property type="entry name" value="V5TPXLIKE"/>
</dbReference>
<dbReference type="Pfam" id="PF00188">
    <property type="entry name" value="CAP"/>
    <property type="match status" value="1"/>
</dbReference>
<dbReference type="RefSeq" id="XP_064702651.1">
    <property type="nucleotide sequence ID" value="XM_064850582.1"/>
</dbReference>
<dbReference type="EMBL" id="JAVRRD010000027">
    <property type="protein sequence ID" value="KAK5047084.1"/>
    <property type="molecule type" value="Genomic_DNA"/>
</dbReference>
<dbReference type="GO" id="GO:0005576">
    <property type="term" value="C:extracellular region"/>
    <property type="evidence" value="ECO:0007669"/>
    <property type="project" value="InterPro"/>
</dbReference>
<dbReference type="InterPro" id="IPR035940">
    <property type="entry name" value="CAP_sf"/>
</dbReference>